<comment type="caution">
    <text evidence="1">The sequence shown here is derived from an EMBL/GenBank/DDBJ whole genome shotgun (WGS) entry which is preliminary data.</text>
</comment>
<reference evidence="1 2" key="1">
    <citation type="submission" date="2018-03" db="EMBL/GenBank/DDBJ databases">
        <title>Genomic Encyclopedia of Archaeal and Bacterial Type Strains, Phase II (KMG-II): from individual species to whole genera.</title>
        <authorList>
            <person name="Goeker M."/>
        </authorList>
    </citation>
    <scope>NUCLEOTIDE SEQUENCE [LARGE SCALE GENOMIC DNA]</scope>
    <source>
        <strain evidence="1 2">DSM 28057</strain>
    </source>
</reference>
<dbReference type="RefSeq" id="WP_146140118.1">
    <property type="nucleotide sequence ID" value="NZ_PYGF01000012.1"/>
</dbReference>
<dbReference type="InterPro" id="IPR036890">
    <property type="entry name" value="HATPase_C_sf"/>
</dbReference>
<gene>
    <name evidence="1" type="ORF">CLV48_11259</name>
</gene>
<organism evidence="1 2">
    <name type="scientific">Cecembia rubra</name>
    <dbReference type="NCBI Taxonomy" id="1485585"/>
    <lineage>
        <taxon>Bacteria</taxon>
        <taxon>Pseudomonadati</taxon>
        <taxon>Bacteroidota</taxon>
        <taxon>Cytophagia</taxon>
        <taxon>Cytophagales</taxon>
        <taxon>Cyclobacteriaceae</taxon>
        <taxon>Cecembia</taxon>
    </lineage>
</organism>
<evidence type="ECO:0008006" key="3">
    <source>
        <dbReference type="Google" id="ProtNLM"/>
    </source>
</evidence>
<dbReference type="Proteomes" id="UP000240708">
    <property type="component" value="Unassembled WGS sequence"/>
</dbReference>
<proteinExistence type="predicted"/>
<accession>A0A2P8DWW7</accession>
<protein>
    <recommendedName>
        <fullName evidence="3">Histidine kinase/DNA gyrase B/HSP90-like ATPase</fullName>
    </recommendedName>
</protein>
<evidence type="ECO:0000313" key="2">
    <source>
        <dbReference type="Proteomes" id="UP000240708"/>
    </source>
</evidence>
<evidence type="ECO:0000313" key="1">
    <source>
        <dbReference type="EMBL" id="PSL01716.1"/>
    </source>
</evidence>
<dbReference type="EMBL" id="PYGF01000012">
    <property type="protein sequence ID" value="PSL01716.1"/>
    <property type="molecule type" value="Genomic_DNA"/>
</dbReference>
<keyword evidence="2" id="KW-1185">Reference proteome</keyword>
<name>A0A2P8DWW7_9BACT</name>
<dbReference type="Gene3D" id="3.30.565.10">
    <property type="entry name" value="Histidine kinase-like ATPase, C-terminal domain"/>
    <property type="match status" value="1"/>
</dbReference>
<dbReference type="OrthoDB" id="9776727at2"/>
<dbReference type="AlphaFoldDB" id="A0A2P8DWW7"/>
<dbReference type="SUPFAM" id="SSF55874">
    <property type="entry name" value="ATPase domain of HSP90 chaperone/DNA topoisomerase II/histidine kinase"/>
    <property type="match status" value="1"/>
</dbReference>
<sequence>MKIKSEKSINPYKSVVQTIYDIVKAHGGEISVEFQEGLGTTFNISLPI</sequence>